<protein>
    <submittedName>
        <fullName evidence="2">Uncharacterized protein</fullName>
    </submittedName>
</protein>
<feature type="compositionally biased region" description="Basic and acidic residues" evidence="1">
    <location>
        <begin position="1"/>
        <end position="10"/>
    </location>
</feature>
<dbReference type="Proteomes" id="UP000199341">
    <property type="component" value="Unassembled WGS sequence"/>
</dbReference>
<feature type="region of interest" description="Disordered" evidence="1">
    <location>
        <begin position="1"/>
        <end position="39"/>
    </location>
</feature>
<evidence type="ECO:0000313" key="2">
    <source>
        <dbReference type="EMBL" id="SDM80085.1"/>
    </source>
</evidence>
<dbReference type="EMBL" id="FNIE01000001">
    <property type="protein sequence ID" value="SDM80085.1"/>
    <property type="molecule type" value="Genomic_DNA"/>
</dbReference>
<accession>A0A1G9W7T6</accession>
<name>A0A1G9W7T6_9ACTN</name>
<dbReference type="AlphaFoldDB" id="A0A1G9W7T6"/>
<keyword evidence="3" id="KW-1185">Reference proteome</keyword>
<proteinExistence type="predicted"/>
<evidence type="ECO:0000313" key="3">
    <source>
        <dbReference type="Proteomes" id="UP000199341"/>
    </source>
</evidence>
<reference evidence="2 3" key="1">
    <citation type="submission" date="2016-10" db="EMBL/GenBank/DDBJ databases">
        <authorList>
            <person name="de Groot N.N."/>
        </authorList>
    </citation>
    <scope>NUCLEOTIDE SEQUENCE [LARGE SCALE GENOMIC DNA]</scope>
    <source>
        <strain evidence="2 3">CGMCC 4.2022</strain>
    </source>
</reference>
<organism evidence="2 3">
    <name type="scientific">Actinacidiphila guanduensis</name>
    <dbReference type="NCBI Taxonomy" id="310781"/>
    <lineage>
        <taxon>Bacteria</taxon>
        <taxon>Bacillati</taxon>
        <taxon>Actinomycetota</taxon>
        <taxon>Actinomycetes</taxon>
        <taxon>Kitasatosporales</taxon>
        <taxon>Streptomycetaceae</taxon>
        <taxon>Actinacidiphila</taxon>
    </lineage>
</organism>
<sequence length="69" mass="7311">MSGPRRERITTRPSAYPARRARYPSDFGSPAEPTGDTGLSTAAANIGSGSIHTMINTFHANVPRPGATR</sequence>
<gene>
    <name evidence="2" type="ORF">SAMN05216259_101530</name>
</gene>
<evidence type="ECO:0000256" key="1">
    <source>
        <dbReference type="SAM" id="MobiDB-lite"/>
    </source>
</evidence>